<feature type="transmembrane region" description="Helical" evidence="10">
    <location>
        <begin position="749"/>
        <end position="777"/>
    </location>
</feature>
<keyword evidence="8" id="KW-0407">Ion channel</keyword>
<feature type="domain" description="Mechanosensitive ion channel MscS" evidence="11">
    <location>
        <begin position="1116"/>
        <end position="1172"/>
    </location>
</feature>
<dbReference type="GO" id="GO:0005886">
    <property type="term" value="C:plasma membrane"/>
    <property type="evidence" value="ECO:0007669"/>
    <property type="project" value="UniProtKB-ARBA"/>
</dbReference>
<dbReference type="Proteomes" id="UP001189624">
    <property type="component" value="Chromosome 3"/>
</dbReference>
<comment type="subcellular location">
    <subcellularLocation>
        <location evidence="1">Membrane</location>
        <topology evidence="1">Multi-pass membrane protein</topology>
    </subcellularLocation>
</comment>
<evidence type="ECO:0000313" key="13">
    <source>
        <dbReference type="Proteomes" id="UP001189624"/>
    </source>
</evidence>
<dbReference type="EMBL" id="OY731400">
    <property type="protein sequence ID" value="CAJ1941969.1"/>
    <property type="molecule type" value="Genomic_DNA"/>
</dbReference>
<name>A0AA86SBA4_9FABA</name>
<dbReference type="GO" id="GO:0008381">
    <property type="term" value="F:mechanosensitive monoatomic ion channel activity"/>
    <property type="evidence" value="ECO:0007669"/>
    <property type="project" value="TreeGrafter"/>
</dbReference>
<gene>
    <name evidence="12" type="ORF">AYBTSS11_LOCUS10592</name>
</gene>
<dbReference type="Gene3D" id="2.30.30.60">
    <property type="match status" value="1"/>
</dbReference>
<dbReference type="PANTHER" id="PTHR31618:SF10">
    <property type="entry name" value="MECHANOSENSITIVE ION CHANNEL PROTEIN 10-LIKE"/>
    <property type="match status" value="1"/>
</dbReference>
<dbReference type="InterPro" id="IPR010920">
    <property type="entry name" value="LSM_dom_sf"/>
</dbReference>
<keyword evidence="3" id="KW-0813">Transport</keyword>
<dbReference type="FunFam" id="2.30.30.60:FF:000003">
    <property type="entry name" value="Predicted mechanosensitive ion channel"/>
    <property type="match status" value="1"/>
</dbReference>
<evidence type="ECO:0000256" key="8">
    <source>
        <dbReference type="ARBA" id="ARBA00023303"/>
    </source>
</evidence>
<feature type="region of interest" description="Disordered" evidence="9">
    <location>
        <begin position="667"/>
        <end position="703"/>
    </location>
</feature>
<dbReference type="InterPro" id="IPR006685">
    <property type="entry name" value="MscS_channel_2nd"/>
</dbReference>
<reference evidence="12" key="1">
    <citation type="submission" date="2023-10" db="EMBL/GenBank/DDBJ databases">
        <authorList>
            <person name="Domelevo Entfellner J.-B."/>
        </authorList>
    </citation>
    <scope>NUCLEOTIDE SEQUENCE</scope>
</reference>
<evidence type="ECO:0000256" key="3">
    <source>
        <dbReference type="ARBA" id="ARBA00022448"/>
    </source>
</evidence>
<keyword evidence="13" id="KW-1185">Reference proteome</keyword>
<dbReference type="PANTHER" id="PTHR31618">
    <property type="entry name" value="MECHANOSENSITIVE ION CHANNEL PROTEIN 5"/>
    <property type="match status" value="1"/>
</dbReference>
<evidence type="ECO:0000256" key="10">
    <source>
        <dbReference type="SAM" id="Phobius"/>
    </source>
</evidence>
<proteinExistence type="inferred from homology"/>
<evidence type="ECO:0000256" key="5">
    <source>
        <dbReference type="ARBA" id="ARBA00022989"/>
    </source>
</evidence>
<evidence type="ECO:0000256" key="4">
    <source>
        <dbReference type="ARBA" id="ARBA00022692"/>
    </source>
</evidence>
<keyword evidence="5 10" id="KW-1133">Transmembrane helix</keyword>
<accession>A0AA86SBA4</accession>
<evidence type="ECO:0000256" key="9">
    <source>
        <dbReference type="SAM" id="MobiDB-lite"/>
    </source>
</evidence>
<feature type="transmembrane region" description="Helical" evidence="10">
    <location>
        <begin position="798"/>
        <end position="815"/>
    </location>
</feature>
<comment type="similarity">
    <text evidence="2">Belongs to the MscS (TC 1.A.23) family.</text>
</comment>
<evidence type="ECO:0000256" key="2">
    <source>
        <dbReference type="ARBA" id="ARBA00008017"/>
    </source>
</evidence>
<dbReference type="Gramene" id="rna-AYBTSS11_LOCUS10592">
    <property type="protein sequence ID" value="CAJ1941969.1"/>
    <property type="gene ID" value="gene-AYBTSS11_LOCUS10592"/>
</dbReference>
<organism evidence="12 13">
    <name type="scientific">Sphenostylis stenocarpa</name>
    <dbReference type="NCBI Taxonomy" id="92480"/>
    <lineage>
        <taxon>Eukaryota</taxon>
        <taxon>Viridiplantae</taxon>
        <taxon>Streptophyta</taxon>
        <taxon>Embryophyta</taxon>
        <taxon>Tracheophyta</taxon>
        <taxon>Spermatophyta</taxon>
        <taxon>Magnoliopsida</taxon>
        <taxon>eudicotyledons</taxon>
        <taxon>Gunneridae</taxon>
        <taxon>Pentapetalae</taxon>
        <taxon>rosids</taxon>
        <taxon>fabids</taxon>
        <taxon>Fabales</taxon>
        <taxon>Fabaceae</taxon>
        <taxon>Papilionoideae</taxon>
        <taxon>50 kb inversion clade</taxon>
        <taxon>NPAAA clade</taxon>
        <taxon>indigoferoid/millettioid clade</taxon>
        <taxon>Phaseoleae</taxon>
        <taxon>Sphenostylis</taxon>
    </lineage>
</organism>
<dbReference type="GO" id="GO:0006820">
    <property type="term" value="P:monoatomic anion transport"/>
    <property type="evidence" value="ECO:0007669"/>
    <property type="project" value="TreeGrafter"/>
</dbReference>
<evidence type="ECO:0000256" key="7">
    <source>
        <dbReference type="ARBA" id="ARBA00023136"/>
    </source>
</evidence>
<keyword evidence="4 10" id="KW-0812">Transmembrane</keyword>
<dbReference type="Pfam" id="PF00924">
    <property type="entry name" value="MS_channel_2nd"/>
    <property type="match status" value="1"/>
</dbReference>
<dbReference type="InterPro" id="IPR016688">
    <property type="entry name" value="MscS-like_plants/fungi"/>
</dbReference>
<protein>
    <recommendedName>
        <fullName evidence="11">Mechanosensitive ion channel MscS domain-containing protein</fullName>
    </recommendedName>
</protein>
<evidence type="ECO:0000259" key="11">
    <source>
        <dbReference type="Pfam" id="PF00924"/>
    </source>
</evidence>
<keyword evidence="7 10" id="KW-0472">Membrane</keyword>
<dbReference type="InterPro" id="IPR023408">
    <property type="entry name" value="MscS_beta-dom_sf"/>
</dbReference>
<feature type="transmembrane region" description="Helical" evidence="10">
    <location>
        <begin position="716"/>
        <end position="737"/>
    </location>
</feature>
<evidence type="ECO:0000313" key="12">
    <source>
        <dbReference type="EMBL" id="CAJ1941969.1"/>
    </source>
</evidence>
<feature type="transmembrane region" description="Helical" evidence="10">
    <location>
        <begin position="1065"/>
        <end position="1091"/>
    </location>
</feature>
<feature type="compositionally biased region" description="Acidic residues" evidence="9">
    <location>
        <begin position="674"/>
        <end position="684"/>
    </location>
</feature>
<dbReference type="SUPFAM" id="SSF50182">
    <property type="entry name" value="Sm-like ribonucleoproteins"/>
    <property type="match status" value="1"/>
</dbReference>
<sequence>MIHLFLSEPNWNDVVDDDDDSTRSRMSILSDLETVIWSALGRAEARLWLCNTVAGFNCVTFLDQRELFRALLRTRGMKRDLASQLLHFMFDTSPHKLGSVLAQRSHVLEVFFQGNPKRVLQWFSCTSSGGGLVQGKGFRALSQFAFKNRDICWEELEWKGKHGQSPAVVATKPHYFLDLDIQRTVENFLEHVPEFWSSDEFAESMEDGDIFFIDRSFFVQYFIDLMYKEEFKDIWDVVNEFLMRQPFSSLCGRLLIALEDQDLCYFVEALCKSLGPRMELQDINDISNLFVILVFKCGAYGSIDQLLLLNAVTAQGRQLLRLLHDEEASEPQGKINEIVSKMSAIPSNPNSLTPIFKNKCKMKIIEVIKYLGLLSWLLYYRLSQECQTPESWESLFMNNQIGFRNFNKHALIEEDRPSEEDCSGFDSSSSVRVKSRRKKKARKKRRTYYNNEDSDDDELLDYDSASHKLVSLSNTRSWLLSTDGYSSGLSSVDDIAFWKMKSCSASLDPPKRHAIIISKLLGGKIIHTSSGFLQNILDLLRWEISETQLAFPYHELFKKVLVRAERTRCLSIKGRTLRTHFYSEVSTWDYPKKLLRPSDQVVLFIDQHNPKPTSMEAENYQEKPKHPLNVRTLNRLNFSKPKSRIQEYNYVPRNKLANSEEGDIIQPTYKLTSNDEDDDDDDDDDRKWDKEEMEEDGSEHGPKLHQKRNFKIKWRLIMEWVLFLNILACLVCSLTISSITNMHVLGLEIWRWCLMAMVTFSGRLFSGWLVGVIVFVLERNFMLREKVLYFIYGLRNSIRNCLWLGLVLLSYWSLVFDDVQKKNHKFLNKMFQALVAVLVGATIWLVKIVLVKMLASSFHVTTYFDRMKESVFHHYILDTLSGPPMEDAEEILRQHHLTGSKSMPARLKMKEAKNLYKSTRFGSRRIDMEKLRELSMESTASAWSVKRLVNYVRSSGLSTISRTVDDFGNAESEISSEWEARNCAQRIFKNVAKPGAKYIEEEDLMRFLKRVEIHTIFPLFEGALETGQISRSSFRNWVIRAYYERKALAQSLNDTKTAVQQLHKIASAVVSVIIIIVMLLVMEVATLKIILFCITQTVLIGVAFQSTCKTVLEAIIFVFVMHPFDIGDRCVIDGVHMIVEEMNILTTVFLRYDNEKIYYPNSVLLSKPISNFYRSPEMGDAVDFTIDVSTSMDTILALKKSIQMYIESKPKYWNPKHSLIAKGIDNMDKLKLALCVQHTINHQNYGERNIRMTELLLELKRIFEIHDLKYHLLPQEIQITRMNIEHGKDLFQS</sequence>
<feature type="transmembrane region" description="Helical" evidence="10">
    <location>
        <begin position="830"/>
        <end position="850"/>
    </location>
</feature>
<keyword evidence="6" id="KW-0406">Ion transport</keyword>
<evidence type="ECO:0000256" key="1">
    <source>
        <dbReference type="ARBA" id="ARBA00004141"/>
    </source>
</evidence>
<evidence type="ECO:0000256" key="6">
    <source>
        <dbReference type="ARBA" id="ARBA00023065"/>
    </source>
</evidence>
<dbReference type="GO" id="GO:0050982">
    <property type="term" value="P:detection of mechanical stimulus"/>
    <property type="evidence" value="ECO:0007669"/>
    <property type="project" value="UniProtKB-ARBA"/>
</dbReference>